<dbReference type="EMBL" id="GL945428">
    <property type="protein sequence ID" value="EGO30596.1"/>
    <property type="molecule type" value="Genomic_DNA"/>
</dbReference>
<dbReference type="GeneID" id="18813936"/>
<evidence type="ECO:0000313" key="1">
    <source>
        <dbReference type="EMBL" id="EGO30596.1"/>
    </source>
</evidence>
<proteinExistence type="predicted"/>
<reference evidence="1" key="1">
    <citation type="submission" date="2011-04" db="EMBL/GenBank/DDBJ databases">
        <title>Evolution of plant cell wall degrading machinery underlies the functional diversity of forest fungi.</title>
        <authorList>
            <consortium name="US DOE Joint Genome Institute (JGI-PGF)"/>
            <person name="Eastwood D.C."/>
            <person name="Floudas D."/>
            <person name="Binder M."/>
            <person name="Majcherczyk A."/>
            <person name="Schneider P."/>
            <person name="Aerts A."/>
            <person name="Asiegbu F.O."/>
            <person name="Baker S.E."/>
            <person name="Barry K."/>
            <person name="Bendiksby M."/>
            <person name="Blumentritt M."/>
            <person name="Coutinho P.M."/>
            <person name="Cullen D."/>
            <person name="Cullen D."/>
            <person name="Gathman A."/>
            <person name="Goodell B."/>
            <person name="Henrissat B."/>
            <person name="Ihrmark K."/>
            <person name="Kauserud H."/>
            <person name="Kohler A."/>
            <person name="LaButti K."/>
            <person name="Lapidus A."/>
            <person name="Lavin J.L."/>
            <person name="Lee Y.-H."/>
            <person name="Lindquist E."/>
            <person name="Lilly W."/>
            <person name="Lucas S."/>
            <person name="Morin E."/>
            <person name="Murat C."/>
            <person name="Oguiza J.A."/>
            <person name="Park J."/>
            <person name="Pisabarro A.G."/>
            <person name="Riley R."/>
            <person name="Rosling A."/>
            <person name="Salamov A."/>
            <person name="Schmidt O."/>
            <person name="Schmutz J."/>
            <person name="Skrede I."/>
            <person name="Stenlid J."/>
            <person name="Wiebenga A."/>
            <person name="Xie X."/>
            <person name="Kues U."/>
            <person name="Hibbett D.S."/>
            <person name="Hoffmeister D."/>
            <person name="Hogberg N."/>
            <person name="Martin F."/>
            <person name="Grigoriev I.V."/>
            <person name="Watkinson S.C."/>
        </authorList>
    </citation>
    <scope>NUCLEOTIDE SEQUENCE</scope>
    <source>
        <strain evidence="1">S7.9</strain>
    </source>
</reference>
<dbReference type="Proteomes" id="UP000008064">
    <property type="component" value="Unassembled WGS sequence"/>
</dbReference>
<dbReference type="HOGENOM" id="CLU_2575307_0_0_1"/>
<organism>
    <name type="scientific">Serpula lacrymans var. lacrymans (strain S7.9)</name>
    <name type="common">Dry rot fungus</name>
    <dbReference type="NCBI Taxonomy" id="578457"/>
    <lineage>
        <taxon>Eukaryota</taxon>
        <taxon>Fungi</taxon>
        <taxon>Dikarya</taxon>
        <taxon>Basidiomycota</taxon>
        <taxon>Agaricomycotina</taxon>
        <taxon>Agaricomycetes</taxon>
        <taxon>Agaricomycetidae</taxon>
        <taxon>Boletales</taxon>
        <taxon>Coniophorineae</taxon>
        <taxon>Serpulaceae</taxon>
        <taxon>Serpula</taxon>
    </lineage>
</organism>
<sequence>MPPYCGPSPGLLLQTQVQVNNNSDDDILEEDGSTLAPSAVDSSMGWLEIGGYHTYVHRTRRTRRLTHSKISHHFNGLISAA</sequence>
<accession>F8NEG2</accession>
<gene>
    <name evidence="1" type="ORF">SERLADRAFT_432168</name>
</gene>
<dbReference type="KEGG" id="sla:SERLADRAFT_432168"/>
<name>F8NEG2_SERL9</name>
<dbReference type="AlphaFoldDB" id="F8NEG2"/>
<protein>
    <submittedName>
        <fullName evidence="1">Uncharacterized protein</fullName>
    </submittedName>
</protein>
<dbReference type="RefSeq" id="XP_007312480.1">
    <property type="nucleotide sequence ID" value="XM_007312418.1"/>
</dbReference>